<evidence type="ECO:0000313" key="9">
    <source>
        <dbReference type="EMBL" id="QCC45844.1"/>
    </source>
</evidence>
<evidence type="ECO:0000256" key="3">
    <source>
        <dbReference type="ARBA" id="ARBA00022692"/>
    </source>
</evidence>
<evidence type="ECO:0000256" key="7">
    <source>
        <dbReference type="SAM" id="Phobius"/>
    </source>
</evidence>
<feature type="transmembrane region" description="Helical" evidence="7">
    <location>
        <begin position="42"/>
        <end position="62"/>
    </location>
</feature>
<feature type="transmembrane region" description="Helical" evidence="7">
    <location>
        <begin position="345"/>
        <end position="370"/>
    </location>
</feature>
<keyword evidence="4 7" id="KW-1133">Transmembrane helix</keyword>
<feature type="transmembrane region" description="Helical" evidence="7">
    <location>
        <begin position="18"/>
        <end position="36"/>
    </location>
</feature>
<dbReference type="PROSITE" id="PS50850">
    <property type="entry name" value="MFS"/>
    <property type="match status" value="1"/>
</dbReference>
<dbReference type="InterPro" id="IPR011701">
    <property type="entry name" value="MFS"/>
</dbReference>
<gene>
    <name evidence="10" type="ORF">APQ99_00621</name>
    <name evidence="9" type="ORF">HBSAL_11010</name>
</gene>
<keyword evidence="5 7" id="KW-0472">Membrane</keyword>
<dbReference type="EMBL" id="VRYN01000001">
    <property type="protein sequence ID" value="TYO82103.1"/>
    <property type="molecule type" value="Genomic_DNA"/>
</dbReference>
<name>A0A4D6GVF9_HALS9</name>
<keyword evidence="3 7" id="KW-0812">Transmembrane</keyword>
<dbReference type="RefSeq" id="WP_010903655.1">
    <property type="nucleotide sequence ID" value="NZ_VRYN01000001.1"/>
</dbReference>
<reference evidence="9 11" key="1">
    <citation type="journal article" date="2019" name="Microbiol. Resour. Announc.">
        <title>The Genome Sequence of the Halobacterium salinarum Type Strain Is Closely Related to That of Laboratory Strains NRC-1 and R1.</title>
        <authorList>
            <person name="Pfeiffer F."/>
            <person name="Marchfelder A."/>
            <person name="Habermann B."/>
            <person name="Dyall-Smith M.L."/>
        </authorList>
    </citation>
    <scope>NUCLEOTIDE SEQUENCE [LARGE SCALE GENOMIC DNA]</scope>
    <source>
        <strain evidence="9">91-R6</strain>
        <strain evidence="11">ATCC 33171 / DSM 3754 / JCM 8978 / NBRC 102687 / NCIMB 764 / 91-R6</strain>
    </source>
</reference>
<feature type="transmembrane region" description="Helical" evidence="7">
    <location>
        <begin position="382"/>
        <end position="405"/>
    </location>
</feature>
<keyword evidence="2" id="KW-1003">Cell membrane</keyword>
<organism evidence="9 11">
    <name type="scientific">Halobacterium salinarum (strain ATCC 33171 / DSM 3754 / JCM 8978 / NBRC 102687 / NCIMB 764 / 91-R6)</name>
    <dbReference type="NCBI Taxonomy" id="2597657"/>
    <lineage>
        <taxon>Archaea</taxon>
        <taxon>Methanobacteriati</taxon>
        <taxon>Methanobacteriota</taxon>
        <taxon>Stenosarchaea group</taxon>
        <taxon>Halobacteria</taxon>
        <taxon>Halobacteriales</taxon>
        <taxon>Halobacteriaceae</taxon>
        <taxon>Halobacterium</taxon>
    </lineage>
</organism>
<feature type="transmembrane region" description="Helical" evidence="7">
    <location>
        <begin position="411"/>
        <end position="430"/>
    </location>
</feature>
<dbReference type="Gene3D" id="1.20.1250.20">
    <property type="entry name" value="MFS general substrate transporter like domains"/>
    <property type="match status" value="2"/>
</dbReference>
<evidence type="ECO:0000256" key="6">
    <source>
        <dbReference type="SAM" id="MobiDB-lite"/>
    </source>
</evidence>
<feature type="transmembrane region" description="Helical" evidence="7">
    <location>
        <begin position="150"/>
        <end position="170"/>
    </location>
</feature>
<protein>
    <submittedName>
        <fullName evidence="9">Major facilitator superfamily transport protein</fullName>
    </submittedName>
    <submittedName>
        <fullName evidence="10">Transmembrane secretion effector</fullName>
    </submittedName>
</protein>
<dbReference type="Proteomes" id="UP000323075">
    <property type="component" value="Unassembled WGS sequence"/>
</dbReference>
<dbReference type="InterPro" id="IPR036259">
    <property type="entry name" value="MFS_trans_sf"/>
</dbReference>
<evidence type="ECO:0000313" key="11">
    <source>
        <dbReference type="Proteomes" id="UP000296216"/>
    </source>
</evidence>
<feature type="domain" description="Major facilitator superfamily (MFS) profile" evidence="8">
    <location>
        <begin position="256"/>
        <end position="447"/>
    </location>
</feature>
<sequence length="447" mass="44915">MRHLLTDTNFRRLFTGRLVTNAGDSLYYVAAMWLVWELTHDPFYSGVAGFLTMGPSALQFLFGPLVDRWPLRRVLIGTQAFQAVLVLAIPLAAYTGHLSVWVVLAVMPLLALANQLVYPAQSAALPRIVDQADLVDANSAFSLAYQGVDLVFNAAAGAVVALAGAVALYAVDSLTFVAAALLFAGVHIPVAADEQPTAGTDGAGDPPADVAATDGGESSADDDAATGTVDDATTGTAPDGYLADLRAGLTVLRGSFLVLVLAGAAVVNFASGATMASLPAFADTVGGAGAYGTLMAGFAAGNLGGALVASRLDHLPFGKLNVAVFAVNGTLVAAAAVAATAGAPLLVVVALFALAFIPVGVGNVLLSSVVQAAVPESKLGRVSSLVGSASQFAIPFGTLAGGAVAGAFGPVAAIYVLAGAALLLAAYWLAVPALRTLPPVGDIDTLD</sequence>
<reference evidence="10 12" key="2">
    <citation type="submission" date="2019-07" db="EMBL/GenBank/DDBJ databases">
        <title>Genomic Encyclopedia of Archaeal and Bacterial Type Strains, Phase II (KMG-II): from individual species to whole genera.</title>
        <authorList>
            <person name="Goeker M."/>
        </authorList>
    </citation>
    <scope>NUCLEOTIDE SEQUENCE [LARGE SCALE GENOMIC DNA]</scope>
    <source>
        <strain evidence="10 12">DSM 3754</strain>
    </source>
</reference>
<evidence type="ECO:0000256" key="2">
    <source>
        <dbReference type="ARBA" id="ARBA00022475"/>
    </source>
</evidence>
<evidence type="ECO:0000313" key="10">
    <source>
        <dbReference type="EMBL" id="TYO82103.1"/>
    </source>
</evidence>
<feature type="transmembrane region" description="Helical" evidence="7">
    <location>
        <begin position="256"/>
        <end position="282"/>
    </location>
</feature>
<feature type="region of interest" description="Disordered" evidence="6">
    <location>
        <begin position="196"/>
        <end position="232"/>
    </location>
</feature>
<dbReference type="InterPro" id="IPR020846">
    <property type="entry name" value="MFS_dom"/>
</dbReference>
<dbReference type="PANTHER" id="PTHR23513:SF6">
    <property type="entry name" value="MAJOR FACILITATOR SUPERFAMILY ASSOCIATED DOMAIN-CONTAINING PROTEIN"/>
    <property type="match status" value="1"/>
</dbReference>
<dbReference type="PANTHER" id="PTHR23513">
    <property type="entry name" value="INTEGRAL MEMBRANE EFFLUX PROTEIN-RELATED"/>
    <property type="match status" value="1"/>
</dbReference>
<dbReference type="CDD" id="cd06173">
    <property type="entry name" value="MFS_MefA_like"/>
    <property type="match status" value="1"/>
</dbReference>
<dbReference type="Pfam" id="PF07690">
    <property type="entry name" value="MFS_1"/>
    <property type="match status" value="1"/>
</dbReference>
<evidence type="ECO:0000256" key="1">
    <source>
        <dbReference type="ARBA" id="ARBA00004651"/>
    </source>
</evidence>
<dbReference type="Proteomes" id="UP000296216">
    <property type="component" value="Chromosome"/>
</dbReference>
<evidence type="ECO:0000256" key="4">
    <source>
        <dbReference type="ARBA" id="ARBA00022989"/>
    </source>
</evidence>
<dbReference type="AlphaFoldDB" id="A0A4D6GVF9"/>
<dbReference type="GO" id="GO:0005886">
    <property type="term" value="C:plasma membrane"/>
    <property type="evidence" value="ECO:0007669"/>
    <property type="project" value="UniProtKB-SubCell"/>
</dbReference>
<evidence type="ECO:0000313" key="12">
    <source>
        <dbReference type="Proteomes" id="UP000323075"/>
    </source>
</evidence>
<proteinExistence type="predicted"/>
<evidence type="ECO:0000256" key="5">
    <source>
        <dbReference type="ARBA" id="ARBA00023136"/>
    </source>
</evidence>
<feature type="transmembrane region" description="Helical" evidence="7">
    <location>
        <begin position="74"/>
        <end position="94"/>
    </location>
</feature>
<feature type="transmembrane region" description="Helical" evidence="7">
    <location>
        <begin position="320"/>
        <end position="339"/>
    </location>
</feature>
<feature type="transmembrane region" description="Helical" evidence="7">
    <location>
        <begin position="288"/>
        <end position="308"/>
    </location>
</feature>
<reference evidence="9" key="3">
    <citation type="journal article" name="MicrobiologyOpen">
        <title>Whole-genome comparison between the type strain of Halobacterium salinarum (DSM 3754(T)) and the laboratory strains R1 and NRC-1.</title>
        <authorList>
            <person name="Pfeiffer F."/>
            <person name="Losensky G."/>
            <person name="Marchfelder A."/>
            <person name="Habermann B."/>
            <person name="Dyall-Smith M."/>
        </authorList>
    </citation>
    <scope>NUCLEOTIDE SEQUENCE</scope>
    <source>
        <strain evidence="9">91-R6</strain>
    </source>
</reference>
<evidence type="ECO:0000259" key="8">
    <source>
        <dbReference type="PROSITE" id="PS50850"/>
    </source>
</evidence>
<dbReference type="GO" id="GO:0022857">
    <property type="term" value="F:transmembrane transporter activity"/>
    <property type="evidence" value="ECO:0007669"/>
    <property type="project" value="InterPro"/>
</dbReference>
<comment type="subcellular location">
    <subcellularLocation>
        <location evidence="1">Cell membrane</location>
        <topology evidence="1">Multi-pass membrane protein</topology>
    </subcellularLocation>
</comment>
<feature type="compositionally biased region" description="Low complexity" evidence="6">
    <location>
        <begin position="196"/>
        <end position="218"/>
    </location>
</feature>
<dbReference type="GeneID" id="68694785"/>
<dbReference type="EMBL" id="CP038631">
    <property type="protein sequence ID" value="QCC45844.1"/>
    <property type="molecule type" value="Genomic_DNA"/>
</dbReference>
<accession>A0A4D6GVF9</accession>
<dbReference type="SUPFAM" id="SSF103473">
    <property type="entry name" value="MFS general substrate transporter"/>
    <property type="match status" value="1"/>
</dbReference>